<dbReference type="InterPro" id="IPR052511">
    <property type="entry name" value="ATP-dep_Helicase"/>
</dbReference>
<dbReference type="InterPro" id="IPR027417">
    <property type="entry name" value="P-loop_NTPase"/>
</dbReference>
<dbReference type="GO" id="GO:0004386">
    <property type="term" value="F:helicase activity"/>
    <property type="evidence" value="ECO:0007669"/>
    <property type="project" value="UniProtKB-KW"/>
</dbReference>
<dbReference type="InterPro" id="IPR045628">
    <property type="entry name" value="Lhr_WH_dom"/>
</dbReference>
<feature type="domain" description="Helicase C-terminal" evidence="11">
    <location>
        <begin position="294"/>
        <end position="475"/>
    </location>
</feature>
<dbReference type="Pfam" id="PF23235">
    <property type="entry name" value="WHD_3rd_Lhr"/>
    <property type="match status" value="1"/>
</dbReference>
<dbReference type="InterPro" id="IPR014001">
    <property type="entry name" value="Helicase_ATP-bd"/>
</dbReference>
<name>A0A3M8K5W4_9CORY</name>
<dbReference type="SUPFAM" id="SSF52540">
    <property type="entry name" value="P-loop containing nucleoside triphosphate hydrolases"/>
    <property type="match status" value="1"/>
</dbReference>
<dbReference type="InterPro" id="IPR001650">
    <property type="entry name" value="Helicase_C-like"/>
</dbReference>
<dbReference type="GO" id="GO:0003677">
    <property type="term" value="F:DNA binding"/>
    <property type="evidence" value="ECO:0007669"/>
    <property type="project" value="UniProtKB-KW"/>
</dbReference>
<dbReference type="GO" id="GO:0016887">
    <property type="term" value="F:ATP hydrolysis activity"/>
    <property type="evidence" value="ECO:0007669"/>
    <property type="project" value="TreeGrafter"/>
</dbReference>
<evidence type="ECO:0000256" key="7">
    <source>
        <dbReference type="ARBA" id="ARBA00023204"/>
    </source>
</evidence>
<dbReference type="PANTHER" id="PTHR47962:SF5">
    <property type="entry name" value="ATP-DEPENDENT HELICASE LHR-RELATED"/>
    <property type="match status" value="1"/>
</dbReference>
<keyword evidence="1" id="KW-0547">Nucleotide-binding</keyword>
<dbReference type="InterPro" id="IPR055368">
    <property type="entry name" value="WH3_Lhr"/>
</dbReference>
<dbReference type="Pfam" id="PF23236">
    <property type="entry name" value="WHD_2nd_Lhr"/>
    <property type="match status" value="1"/>
</dbReference>
<dbReference type="InterPro" id="IPR011545">
    <property type="entry name" value="DEAD/DEAH_box_helicase_dom"/>
</dbReference>
<dbReference type="RefSeq" id="WP_123048559.1">
    <property type="nucleotide sequence ID" value="NZ_PTJO01000005.1"/>
</dbReference>
<dbReference type="PANTHER" id="PTHR47962">
    <property type="entry name" value="ATP-DEPENDENT HELICASE LHR-RELATED-RELATED"/>
    <property type="match status" value="1"/>
</dbReference>
<dbReference type="OrthoDB" id="9815222at2"/>
<dbReference type="GO" id="GO:0005524">
    <property type="term" value="F:ATP binding"/>
    <property type="evidence" value="ECO:0007669"/>
    <property type="project" value="UniProtKB-KW"/>
</dbReference>
<accession>A0A3M8K5W4</accession>
<keyword evidence="13" id="KW-1185">Reference proteome</keyword>
<dbReference type="Pfam" id="PF08494">
    <property type="entry name" value="DEAD_assoc"/>
    <property type="match status" value="1"/>
</dbReference>
<dbReference type="Pfam" id="PF00271">
    <property type="entry name" value="Helicase_C"/>
    <property type="match status" value="1"/>
</dbReference>
<keyword evidence="3" id="KW-0378">Hydrolase</keyword>
<evidence type="ECO:0000256" key="3">
    <source>
        <dbReference type="ARBA" id="ARBA00022801"/>
    </source>
</evidence>
<dbReference type="InterPro" id="IPR055367">
    <property type="entry name" value="WH4_Lhr"/>
</dbReference>
<feature type="region of interest" description="Disordered" evidence="9">
    <location>
        <begin position="1281"/>
        <end position="1316"/>
    </location>
</feature>
<evidence type="ECO:0000256" key="9">
    <source>
        <dbReference type="SAM" id="MobiDB-lite"/>
    </source>
</evidence>
<keyword evidence="6" id="KW-0238">DNA-binding</keyword>
<dbReference type="Pfam" id="PF00270">
    <property type="entry name" value="DEAD"/>
    <property type="match status" value="1"/>
</dbReference>
<proteinExistence type="predicted"/>
<organism evidence="12 13">
    <name type="scientific">Corynebacterium alimapuense</name>
    <dbReference type="NCBI Taxonomy" id="1576874"/>
    <lineage>
        <taxon>Bacteria</taxon>
        <taxon>Bacillati</taxon>
        <taxon>Actinomycetota</taxon>
        <taxon>Actinomycetes</taxon>
        <taxon>Mycobacteriales</taxon>
        <taxon>Corynebacteriaceae</taxon>
        <taxon>Corynebacterium</taxon>
    </lineage>
</organism>
<evidence type="ECO:0000256" key="5">
    <source>
        <dbReference type="ARBA" id="ARBA00022840"/>
    </source>
</evidence>
<keyword evidence="8" id="KW-0413">Isomerase</keyword>
<reference evidence="12 13" key="1">
    <citation type="submission" date="2018-02" db="EMBL/GenBank/DDBJ databases">
        <title>Corynebacterium alimpuense sp. nov., a marine obligate actinomycete isolated from sediments of Valparaiso bay, Chile.</title>
        <authorList>
            <person name="Claverias F."/>
            <person name="Gonzales-Siles L."/>
            <person name="Salva-Serra F."/>
            <person name="Inganaes E."/>
            <person name="Molin K."/>
            <person name="Cumsille A."/>
            <person name="Undabarrena A."/>
            <person name="Couve E."/>
            <person name="Moore E.R.B."/>
            <person name="Gomila M."/>
            <person name="Camara B."/>
        </authorList>
    </citation>
    <scope>NUCLEOTIDE SEQUENCE [LARGE SCALE GENOMIC DNA]</scope>
    <source>
        <strain evidence="12 13">CCUG 69366</strain>
    </source>
</reference>
<evidence type="ECO:0000256" key="1">
    <source>
        <dbReference type="ARBA" id="ARBA00022741"/>
    </source>
</evidence>
<keyword evidence="4 12" id="KW-0347">Helicase</keyword>
<keyword evidence="5" id="KW-0067">ATP-binding</keyword>
<gene>
    <name evidence="12" type="ORF">C5L39_09075</name>
</gene>
<dbReference type="GO" id="GO:0006281">
    <property type="term" value="P:DNA repair"/>
    <property type="evidence" value="ECO:0007669"/>
    <property type="project" value="UniProtKB-KW"/>
</dbReference>
<evidence type="ECO:0000313" key="13">
    <source>
        <dbReference type="Proteomes" id="UP000266975"/>
    </source>
</evidence>
<evidence type="ECO:0000313" key="12">
    <source>
        <dbReference type="EMBL" id="RNE48627.1"/>
    </source>
</evidence>
<evidence type="ECO:0000259" key="11">
    <source>
        <dbReference type="PROSITE" id="PS51194"/>
    </source>
</evidence>
<dbReference type="InterPro" id="IPR055369">
    <property type="entry name" value="WH2_Lhr"/>
</dbReference>
<dbReference type="PROSITE" id="PS51192">
    <property type="entry name" value="HELICASE_ATP_BIND_1"/>
    <property type="match status" value="1"/>
</dbReference>
<keyword evidence="2" id="KW-0227">DNA damage</keyword>
<dbReference type="EMBL" id="PTJO01000005">
    <property type="protein sequence ID" value="RNE48627.1"/>
    <property type="molecule type" value="Genomic_DNA"/>
</dbReference>
<protein>
    <submittedName>
        <fullName evidence="12">ATP-dependent helicase</fullName>
    </submittedName>
</protein>
<dbReference type="SMART" id="SM00487">
    <property type="entry name" value="DEXDc"/>
    <property type="match status" value="1"/>
</dbReference>
<dbReference type="Pfam" id="PF19306">
    <property type="entry name" value="WHD_Lhr"/>
    <property type="match status" value="1"/>
</dbReference>
<dbReference type="SMART" id="SM00490">
    <property type="entry name" value="HELICc"/>
    <property type="match status" value="1"/>
</dbReference>
<dbReference type="NCBIfam" id="NF007284">
    <property type="entry name" value="PRK09751.1"/>
    <property type="match status" value="1"/>
</dbReference>
<feature type="compositionally biased region" description="Basic residues" evidence="9">
    <location>
        <begin position="1287"/>
        <end position="1302"/>
    </location>
</feature>
<dbReference type="Proteomes" id="UP000266975">
    <property type="component" value="Unassembled WGS sequence"/>
</dbReference>
<evidence type="ECO:0000256" key="8">
    <source>
        <dbReference type="ARBA" id="ARBA00023235"/>
    </source>
</evidence>
<evidence type="ECO:0000259" key="10">
    <source>
        <dbReference type="PROSITE" id="PS51192"/>
    </source>
</evidence>
<feature type="domain" description="Helicase ATP-binding" evidence="10">
    <location>
        <begin position="32"/>
        <end position="232"/>
    </location>
</feature>
<comment type="caution">
    <text evidence="12">The sequence shown here is derived from an EMBL/GenBank/DDBJ whole genome shotgun (WGS) entry which is preliminary data.</text>
</comment>
<dbReference type="InterPro" id="IPR013701">
    <property type="entry name" value="Lhr-like_DEAD/DEAH_assoc"/>
</dbReference>
<dbReference type="CDD" id="cd18796">
    <property type="entry name" value="SF2_C_LHR"/>
    <property type="match status" value="1"/>
</dbReference>
<keyword evidence="7" id="KW-0234">DNA repair</keyword>
<dbReference type="PROSITE" id="PS51194">
    <property type="entry name" value="HELICASE_CTER"/>
    <property type="match status" value="1"/>
</dbReference>
<feature type="region of interest" description="Disordered" evidence="9">
    <location>
        <begin position="1519"/>
        <end position="1541"/>
    </location>
</feature>
<dbReference type="Pfam" id="PF23234">
    <property type="entry name" value="WHD_4th_Lhr"/>
    <property type="match status" value="1"/>
</dbReference>
<evidence type="ECO:0000256" key="2">
    <source>
        <dbReference type="ARBA" id="ARBA00022763"/>
    </source>
</evidence>
<evidence type="ECO:0000256" key="6">
    <source>
        <dbReference type="ARBA" id="ARBA00023125"/>
    </source>
</evidence>
<dbReference type="Gene3D" id="3.40.50.300">
    <property type="entry name" value="P-loop containing nucleotide triphosphate hydrolases"/>
    <property type="match status" value="2"/>
</dbReference>
<sequence>MANHILERFRPQVATWFREVFAEPTAVQEQSWQAIARGDNALVVAPTGSGKTLAAFLWAVNTLVEREGQTALPVVETKTSHGGVKVLYISPLKALGVDVENNLRAPLTGISRVAERLGLDGPEISVGVRSGDTPQAERNRQLRRPPDILITTPESAYLMLTSKAAGILESVDTVIIDEIHALAGTKRGVHLAVTLERLAKISGDFQRIGLSATVRPLKAVANFLGGDRPVEIIAPPSQKQWDLQVHVGVEDMSDLPVPEVGSTIGEATIDDPLNLSGSQPAESALPTQKSIWPYIEQDVYEQVMEHRSTLVFVNSRRTAERLTSRLNEIYASIHDPDSLSPELRRPPAQVMLPQDTAGKAPAVIARAHHGSVSKDERATTERMLKEGALKAVVSTSSLELGIDMGAVDLVIQVESPPSVASGLQRVGRAGHSVGAVSKGSFYPKHRSDLVQSAVTVTRMRAGLIEEIKVPTNALDILAQHTIAAVAVADWQVEEWYRCIRRAWSYRELSRDLFDSVIDLVSGVYPSTDFAELRPRVVFDRVSGVLSSRPGAQRVAVTSGGTIPDRGMFGVFLRGGDSAPRRVGELDEEMVYESRVGDVFTLGASSWRIEEITRDQVLVLPAPGHTGRLPFWKGDSAGRPYELGIALGQFRREIHAENSLVADLDLNDNARTNLVSFLAEQHEATGIIPDDKTLVLERFKDELGDWRLILHTPFGKGVNAAWALAVGTKVAEETGMDAQAVAGDDGIVLRLPEGQTEPDSALFLFDPEDISEIVTEQVGNSALFASRFRECAARALLLPRRHPGKRAPLWQQRQRAEQLLDVARKYPSFPIILETVRECLQDVYDLPALTQVCRDLNTRRIRIAEVTTDQPSPFASSLLFNYTGSFVYEGDSPLAEKRAAALALDPGLLAKLLGTLELRDLLAPEILEEVHEQLQHQGQRRARTVEELADLLRLLGPIPVEELAEHCQFDDPLSSARELLTGRVMEIRIGGRAHLAQVLDAPLLRDALGIPVPPGVPAQVAEIIDALEQLVSRWVRTRGPFVLTDLAEAFGLGISAAHNSLQPLLADKRLVDGRFRQEVQEVAEQEYCSTEVLTILRRRSLAMVRAATAPVSQSAYARFLLQWQQVAPVGTRPALRGADGVFSVIEQLAGVRLPASAWESLVLPRRVADYQPLLLDELTSSGEVLIHGAGSAASRDPWVMLLPADYAADLITQPETTGLSFLQEQILEILQRGGGFLFADLQRELTDLVTAEQLREGIWGLVDAGLVSPDSFAPLRARLATSGGTTAHRAKRRPNRSRLRMGRARSTGQATPHDMGGRWALAMPASADATTRSLIQGETWLDRYGVLTRGSVVAEDVLGGFALAYKVLSGFEESGKSMRGYLIEGLGAAQFSTPAVIDRLRGLGDSPDVGGWPSGTQHPEVYVLAAADPANPFGAALPWPESGPSRAAGAMVVIADGLLLAHLTRGGRSLSVFDIPHLDLVISAVAAALDQPLTVEKLNGEPVFSSPLLAQLREAGASISPKGARIGAHSGPPRTPTRGRSIHQAIGELSFDDD</sequence>
<evidence type="ECO:0000256" key="4">
    <source>
        <dbReference type="ARBA" id="ARBA00022806"/>
    </source>
</evidence>